<keyword evidence="2" id="KW-0812">Transmembrane</keyword>
<evidence type="ECO:0000256" key="2">
    <source>
        <dbReference type="SAM" id="Phobius"/>
    </source>
</evidence>
<name>A0A0A8Z6B6_ARUDO</name>
<proteinExistence type="predicted"/>
<reference evidence="3" key="1">
    <citation type="submission" date="2014-09" db="EMBL/GenBank/DDBJ databases">
        <authorList>
            <person name="Magalhaes I.L.F."/>
            <person name="Oliveira U."/>
            <person name="Santos F.R."/>
            <person name="Vidigal T.H.D.A."/>
            <person name="Brescovit A.D."/>
            <person name="Santos A.J."/>
        </authorList>
    </citation>
    <scope>NUCLEOTIDE SEQUENCE</scope>
    <source>
        <tissue evidence="3">Shoot tissue taken approximately 20 cm above the soil surface</tissue>
    </source>
</reference>
<keyword evidence="2" id="KW-1133">Transmembrane helix</keyword>
<evidence type="ECO:0000256" key="1">
    <source>
        <dbReference type="SAM" id="MobiDB-lite"/>
    </source>
</evidence>
<sequence length="95" mass="10502">MNAAPSYDGDSDDGRDKEGPSEVELPMDLSSLLSPDLLRMAIFTSFSFMSTNVIRSRMLVSRAGRRTLLTGSGNAPPSSPPSRRYSQYWQSILEK</sequence>
<organism evidence="3">
    <name type="scientific">Arundo donax</name>
    <name type="common">Giant reed</name>
    <name type="synonym">Donax arundinaceus</name>
    <dbReference type="NCBI Taxonomy" id="35708"/>
    <lineage>
        <taxon>Eukaryota</taxon>
        <taxon>Viridiplantae</taxon>
        <taxon>Streptophyta</taxon>
        <taxon>Embryophyta</taxon>
        <taxon>Tracheophyta</taxon>
        <taxon>Spermatophyta</taxon>
        <taxon>Magnoliopsida</taxon>
        <taxon>Liliopsida</taxon>
        <taxon>Poales</taxon>
        <taxon>Poaceae</taxon>
        <taxon>PACMAD clade</taxon>
        <taxon>Arundinoideae</taxon>
        <taxon>Arundineae</taxon>
        <taxon>Arundo</taxon>
    </lineage>
</organism>
<dbReference type="AlphaFoldDB" id="A0A0A8Z6B6"/>
<protein>
    <submittedName>
        <fullName evidence="3">Uncharacterized protein</fullName>
    </submittedName>
</protein>
<dbReference type="EMBL" id="GBRH01263544">
    <property type="protein sequence ID" value="JAD34351.1"/>
    <property type="molecule type" value="Transcribed_RNA"/>
</dbReference>
<keyword evidence="2" id="KW-0472">Membrane</keyword>
<feature type="transmembrane region" description="Helical" evidence="2">
    <location>
        <begin position="37"/>
        <end position="55"/>
    </location>
</feature>
<reference evidence="3" key="2">
    <citation type="journal article" date="2015" name="Data Brief">
        <title>Shoot transcriptome of the giant reed, Arundo donax.</title>
        <authorList>
            <person name="Barrero R.A."/>
            <person name="Guerrero F.D."/>
            <person name="Moolhuijzen P."/>
            <person name="Goolsby J.A."/>
            <person name="Tidwell J."/>
            <person name="Bellgard S.E."/>
            <person name="Bellgard M.I."/>
        </authorList>
    </citation>
    <scope>NUCLEOTIDE SEQUENCE</scope>
    <source>
        <tissue evidence="3">Shoot tissue taken approximately 20 cm above the soil surface</tissue>
    </source>
</reference>
<evidence type="ECO:0000313" key="3">
    <source>
        <dbReference type="EMBL" id="JAD34351.1"/>
    </source>
</evidence>
<feature type="region of interest" description="Disordered" evidence="1">
    <location>
        <begin position="1"/>
        <end position="26"/>
    </location>
</feature>
<accession>A0A0A8Z6B6</accession>